<dbReference type="SMR" id="A0A3Q7HJC7"/>
<reference evidence="3" key="1">
    <citation type="journal article" date="2012" name="Nature">
        <title>The tomato genome sequence provides insights into fleshy fruit evolution.</title>
        <authorList>
            <consortium name="Tomato Genome Consortium"/>
        </authorList>
    </citation>
    <scope>NUCLEOTIDE SEQUENCE [LARGE SCALE GENOMIC DNA]</scope>
    <source>
        <strain evidence="3">cv. Heinz 1706</strain>
    </source>
</reference>
<dbReference type="AlphaFoldDB" id="A0A3Q7HJC7"/>
<evidence type="ECO:0000313" key="4">
    <source>
        <dbReference type="Proteomes" id="UP000004994"/>
    </source>
</evidence>
<accession>A0A3Q7HJC7</accession>
<dbReference type="EnsemblPlants" id="Solyc08g005760.2.1">
    <property type="protein sequence ID" value="Solyc08g005760.2.1"/>
    <property type="gene ID" value="Solyc08g005760.2"/>
</dbReference>
<dbReference type="GO" id="GO:0016747">
    <property type="term" value="F:acyltransferase activity, transferring groups other than amino-acyl groups"/>
    <property type="evidence" value="ECO:0000318"/>
    <property type="project" value="GO_Central"/>
</dbReference>
<dbReference type="STRING" id="4081.A0A3Q7HJC7"/>
<dbReference type="PANTHER" id="PTHR31147">
    <property type="entry name" value="ACYL TRANSFERASE 4"/>
    <property type="match status" value="1"/>
</dbReference>
<dbReference type="Pfam" id="PF02458">
    <property type="entry name" value="Transferase"/>
    <property type="match status" value="2"/>
</dbReference>
<dbReference type="Gene3D" id="3.30.559.10">
    <property type="entry name" value="Chloramphenicol acetyltransferase-like domain"/>
    <property type="match status" value="4"/>
</dbReference>
<evidence type="ECO:0000313" key="3">
    <source>
        <dbReference type="EnsemblPlants" id="Solyc08g005760.2.1"/>
    </source>
</evidence>
<comment type="similarity">
    <text evidence="1">Belongs to the plant acyltransferase family.</text>
</comment>
<protein>
    <submittedName>
        <fullName evidence="3">Uncharacterized protein</fullName>
    </submittedName>
</protein>
<dbReference type="Proteomes" id="UP000004994">
    <property type="component" value="Chromosome 8"/>
</dbReference>
<proteinExistence type="inferred from homology"/>
<evidence type="ECO:0000256" key="1">
    <source>
        <dbReference type="ARBA" id="ARBA00009861"/>
    </source>
</evidence>
<organism evidence="3">
    <name type="scientific">Solanum lycopersicum</name>
    <name type="common">Tomato</name>
    <name type="synonym">Lycopersicon esculentum</name>
    <dbReference type="NCBI Taxonomy" id="4081"/>
    <lineage>
        <taxon>Eukaryota</taxon>
        <taxon>Viridiplantae</taxon>
        <taxon>Streptophyta</taxon>
        <taxon>Embryophyta</taxon>
        <taxon>Tracheophyta</taxon>
        <taxon>Spermatophyta</taxon>
        <taxon>Magnoliopsida</taxon>
        <taxon>eudicotyledons</taxon>
        <taxon>Gunneridae</taxon>
        <taxon>Pentapetalae</taxon>
        <taxon>asterids</taxon>
        <taxon>lamiids</taxon>
        <taxon>Solanales</taxon>
        <taxon>Solanaceae</taxon>
        <taxon>Solanoideae</taxon>
        <taxon>Solaneae</taxon>
        <taxon>Solanum</taxon>
        <taxon>Solanum subgen. Lycopersicon</taxon>
    </lineage>
</organism>
<keyword evidence="4" id="KW-1185">Reference proteome</keyword>
<dbReference type="InterPro" id="IPR050898">
    <property type="entry name" value="Plant_acyltransferase"/>
</dbReference>
<keyword evidence="2" id="KW-0808">Transferase</keyword>
<dbReference type="InterPro" id="IPR023213">
    <property type="entry name" value="CAT-like_dom_sf"/>
</dbReference>
<dbReference type="PaxDb" id="4081-Solyc08g005760.1.1"/>
<dbReference type="InParanoid" id="A0A3Q7HJC7"/>
<dbReference type="Gramene" id="Solyc08g005760.2.1">
    <property type="protein sequence ID" value="Solyc08g005760.2.1"/>
    <property type="gene ID" value="Solyc08g005760.2"/>
</dbReference>
<name>A0A3Q7HJC7_SOLLC</name>
<dbReference type="PANTHER" id="PTHR31147:SF66">
    <property type="entry name" value="OS05G0315700 PROTEIN"/>
    <property type="match status" value="1"/>
</dbReference>
<evidence type="ECO:0000256" key="2">
    <source>
        <dbReference type="ARBA" id="ARBA00022679"/>
    </source>
</evidence>
<sequence>MAHTMPISITYEETKLVVPTITTPHETKYLSEIDDQGSTRFHSHLLIFYKYNSLMEGKDPAKIIKDGLSKTLVFYYPLAGRLIEGPNKKLMVNCNGEGVLFIEGNANVELEKLGESIKPPCPYLDLLLHNVPGSDGIIGSPLLLVQVTRFSCGGFAIGFRVNHTMMDAYGFKMFLHALSELIQGASTPSILPIWQRHLLSVTSLSPNITCTHNEFDEETPSKIAWESIEDELIQQSFFFGNKEIEAIKNQLSPYCGSTKFELLVAFLWKCRTIALDLHPEEIVRLTFFVSIRGKLQKYKLPSGYYGNAFISPATISKAGLLCSNSLTYAVELVKKLKYDMNEEYIKSLTNLMVIKGRPKLSKSWNFIVSDNRFVGFDEIDFGWGKPIFGGVSEKISLISIGIPINNEKGEKGILVAISLPPLAMEKFQKIVYNMNFKNPKLVVPSSVTSHETKRLSEIDDQGFIRLQIPILMFYKYNSSMKGKDLAKIIKDGLSKTLVFYYPLAGRLIEGPNKKLMVNCNGEGVLFIEGDANIELEKLGESIKPPCPYLDLLLHNVHGSDGIIGSPLLLIQVTRFTCGGFAVGFRFNHTMMDAYGFKMFLNALSELIQGASTPSILPVWERHLLSARSSPSITCIHHEFDEEIESKIAWESMEDKLIQQSFFFGNEEMEVIKNQVPPNYECTKFELLMAFLWKCRTIALNLHSDEIVRLTYVINIRGKKSLNIELPIGYYGNAFITPVVVSKAGLLCSNPVTYAVELIKKVKDHINEEYIKSLIDLMVTKGRPELTKSWNFLVSDNRYIGFDEFDFGWGNPIFGGILKAISFTSFGVSVKNDKGEKGVLIAISLPPLAMKKLQDIYNMTFRVIISNI</sequence>
<dbReference type="OMA" id="MNHTMAD"/>
<reference evidence="3" key="2">
    <citation type="submission" date="2019-01" db="UniProtKB">
        <authorList>
            <consortium name="EnsemblPlants"/>
        </authorList>
    </citation>
    <scope>IDENTIFICATION</scope>
    <source>
        <strain evidence="3">cv. Heinz 1706</strain>
    </source>
</reference>